<evidence type="ECO:0000313" key="2">
    <source>
        <dbReference type="Proteomes" id="UP000031307"/>
    </source>
</evidence>
<name>A0A0C1CA56_9BACT</name>
<reference evidence="1 2" key="1">
    <citation type="journal article" date="2014" name="Mol. Biol. Evol.">
        <title>Massive expansion of Ubiquitination-related gene families within the Chlamydiae.</title>
        <authorList>
            <person name="Domman D."/>
            <person name="Collingro A."/>
            <person name="Lagkouvardos I."/>
            <person name="Gehre L."/>
            <person name="Weinmaier T."/>
            <person name="Rattei T."/>
            <person name="Subtil A."/>
            <person name="Horn M."/>
        </authorList>
    </citation>
    <scope>NUCLEOTIDE SEQUENCE [LARGE SCALE GENOMIC DNA]</scope>
    <source>
        <strain evidence="1 2">OEW1</strain>
    </source>
</reference>
<evidence type="ECO:0000313" key="1">
    <source>
        <dbReference type="EMBL" id="KIA77890.1"/>
    </source>
</evidence>
<dbReference type="Proteomes" id="UP000031307">
    <property type="component" value="Unassembled WGS sequence"/>
</dbReference>
<dbReference type="RefSeq" id="WP_013924946.1">
    <property type="nucleotide sequence ID" value="NZ_JSAM01000056.1"/>
</dbReference>
<dbReference type="AlphaFoldDB" id="A0A0C1CA56"/>
<protein>
    <submittedName>
        <fullName evidence="1">Uncharacterized protein</fullName>
    </submittedName>
</protein>
<dbReference type="PATRIC" id="fig|83552.4.peg.931"/>
<proteinExistence type="predicted"/>
<comment type="caution">
    <text evidence="1">The sequence shown here is derived from an EMBL/GenBank/DDBJ whole genome shotgun (WGS) entry which is preliminary data.</text>
</comment>
<sequence length="160" mass="18113">MGKSQHFGIWTHDGNVLSKLGMIDVVKHPIDNVVLGYGDDVSFFRKKIKSLLLNNYINELDKVHQSLPDFSHSIVASPLNTLGCVKKIIEIFESMQILKVFKNSIYNIDYNNELQRETLLKLNTYSVSVSGFTQKSEAIETVRKIVLLVSDQKKTSIGKI</sequence>
<gene>
    <name evidence="1" type="ORF">DB43_FL00050</name>
</gene>
<organism evidence="1 2">
    <name type="scientific">Parachlamydia acanthamoebae</name>
    <dbReference type="NCBI Taxonomy" id="83552"/>
    <lineage>
        <taxon>Bacteria</taxon>
        <taxon>Pseudomonadati</taxon>
        <taxon>Chlamydiota</taxon>
        <taxon>Chlamydiia</taxon>
        <taxon>Parachlamydiales</taxon>
        <taxon>Parachlamydiaceae</taxon>
        <taxon>Parachlamydia</taxon>
    </lineage>
</organism>
<accession>A0A0C1CA56</accession>
<dbReference type="EMBL" id="JSAM01000056">
    <property type="protein sequence ID" value="KIA77890.1"/>
    <property type="molecule type" value="Genomic_DNA"/>
</dbReference>